<dbReference type="RefSeq" id="WP_306068100.1">
    <property type="nucleotide sequence ID" value="NZ_JAROCA020000001.1"/>
</dbReference>
<organism evidence="1 2">
    <name type="scientific">Tigheibacillus jepli</name>
    <dbReference type="NCBI Taxonomy" id="3035914"/>
    <lineage>
        <taxon>Bacteria</taxon>
        <taxon>Bacillati</taxon>
        <taxon>Bacillota</taxon>
        <taxon>Bacilli</taxon>
        <taxon>Bacillales</taxon>
        <taxon>Bacillaceae</taxon>
        <taxon>Tigheibacillus</taxon>
    </lineage>
</organism>
<sequence>MKSIPENAISLMAATYREVFPEVNRQLNKWENLARSIPDPELRRQALASIESKRFHCQGGAVFALLAGERYQMAIRFIVAYQTISDYLDNLCDRSTSLDAADFHLLHEAMHDALSPGEKIKNYYALRKEQDDGNYLGQLVQTCQQVLEHISEYKQFQEQLLNLEGLYRDLQVHKHVKLEERVLRLKRWYQKHKHANTGLQWQEFAAASGSTLGIFCIVSYSLKHVVTEDFAKKIVDAYFPYVQGLHILLDYYIDQQEDKQEGDLNFCSYYASQEEMHERFHFFAEQADKRIEALPDTRFHLLVRRGLIGLYLSDPKVKDMPDETNLKQSLLYKSGVASRFFHWNAKTYYCLKRKQE</sequence>
<proteinExistence type="predicted"/>
<gene>
    <name evidence="1" type="ORF">P5G51_007595</name>
</gene>
<dbReference type="InterPro" id="IPR019712">
    <property type="entry name" value="YtpB-like"/>
</dbReference>
<dbReference type="Pfam" id="PF10776">
    <property type="entry name" value="DUF2600"/>
    <property type="match status" value="1"/>
</dbReference>
<reference evidence="1 2" key="1">
    <citation type="submission" date="2023-10" db="EMBL/GenBank/DDBJ databases">
        <title>179-bfca-hs.</title>
        <authorList>
            <person name="Miliotis G."/>
            <person name="Sengupta P."/>
            <person name="Hameed A."/>
            <person name="Chuvochina M."/>
            <person name="Mcdonagh F."/>
            <person name="Simpson A.C."/>
            <person name="Singh N.K."/>
            <person name="Rekha P.D."/>
            <person name="Raman K."/>
            <person name="Hugenholtz P."/>
            <person name="Venkateswaran K."/>
        </authorList>
    </citation>
    <scope>NUCLEOTIDE SEQUENCE [LARGE SCALE GENOMIC DNA]</scope>
    <source>
        <strain evidence="1 2">179-BFC-A-HS</strain>
    </source>
</reference>
<evidence type="ECO:0000313" key="1">
    <source>
        <dbReference type="EMBL" id="MDY0405283.1"/>
    </source>
</evidence>
<accession>A0ABU5CG46</accession>
<evidence type="ECO:0000313" key="2">
    <source>
        <dbReference type="Proteomes" id="UP001228376"/>
    </source>
</evidence>
<dbReference type="Proteomes" id="UP001228376">
    <property type="component" value="Unassembled WGS sequence"/>
</dbReference>
<keyword evidence="2" id="KW-1185">Reference proteome</keyword>
<protein>
    <submittedName>
        <fullName evidence="1">Tetraprenyl-beta-curcumene synthase family protein</fullName>
    </submittedName>
</protein>
<dbReference type="EMBL" id="JAROCA020000001">
    <property type="protein sequence ID" value="MDY0405283.1"/>
    <property type="molecule type" value="Genomic_DNA"/>
</dbReference>
<comment type="caution">
    <text evidence="1">The sequence shown here is derived from an EMBL/GenBank/DDBJ whole genome shotgun (WGS) entry which is preliminary data.</text>
</comment>
<name>A0ABU5CG46_9BACI</name>